<sequence length="218" mass="24599">MEVADTDKGLDLDPFSYTSTSSTVPSIPSYMTSKLGHETFTIWMKSLLFHTYGCTVFNSKGEIVYRVDNYGTKCSREVHLMDLRGRVLFTICRNKKLQVFGGWNGYRWSSSSGINKEEKPWFQVKKYCRLMLMAGDHDVACRITAGYDKYLIVRLAGKSAFRIVGVDGEIVAEAKAKHSCCGVELGEDVLTLEVMSPRLDHSLIMALVIVYGLIQRRL</sequence>
<dbReference type="InterPro" id="IPR007612">
    <property type="entry name" value="LOR"/>
</dbReference>
<dbReference type="SUPFAM" id="SSF54518">
    <property type="entry name" value="Tubby C-terminal domain-like"/>
    <property type="match status" value="1"/>
</dbReference>
<dbReference type="PANTHER" id="PTHR31087">
    <property type="match status" value="1"/>
</dbReference>
<gene>
    <name evidence="3" type="primary">LOC108997038</name>
</gene>
<reference evidence="3" key="1">
    <citation type="submission" date="2025-08" db="UniProtKB">
        <authorList>
            <consortium name="RefSeq"/>
        </authorList>
    </citation>
    <scope>IDENTIFICATION</scope>
    <source>
        <tissue evidence="3">Leaves</tissue>
    </source>
</reference>
<keyword evidence="2" id="KW-1185">Reference proteome</keyword>
<evidence type="ECO:0000256" key="1">
    <source>
        <dbReference type="ARBA" id="ARBA00005437"/>
    </source>
</evidence>
<dbReference type="AlphaFoldDB" id="A0A6P9ER74"/>
<organism evidence="2 3">
    <name type="scientific">Juglans regia</name>
    <name type="common">English walnut</name>
    <dbReference type="NCBI Taxonomy" id="51240"/>
    <lineage>
        <taxon>Eukaryota</taxon>
        <taxon>Viridiplantae</taxon>
        <taxon>Streptophyta</taxon>
        <taxon>Embryophyta</taxon>
        <taxon>Tracheophyta</taxon>
        <taxon>Spermatophyta</taxon>
        <taxon>Magnoliopsida</taxon>
        <taxon>eudicotyledons</taxon>
        <taxon>Gunneridae</taxon>
        <taxon>Pentapetalae</taxon>
        <taxon>rosids</taxon>
        <taxon>fabids</taxon>
        <taxon>Fagales</taxon>
        <taxon>Juglandaceae</taxon>
        <taxon>Juglans</taxon>
    </lineage>
</organism>
<comment type="similarity">
    <text evidence="1">Belongs to the LOR family.</text>
</comment>
<dbReference type="PANTHER" id="PTHR31087:SF59">
    <property type="entry name" value="PROTEIN LURP-ONE-RELATED 4"/>
    <property type="match status" value="1"/>
</dbReference>
<dbReference type="OrthoDB" id="652749at2759"/>
<dbReference type="Gene3D" id="2.40.160.200">
    <property type="entry name" value="LURP1-related"/>
    <property type="match status" value="1"/>
</dbReference>
<dbReference type="InterPro" id="IPR025659">
    <property type="entry name" value="Tubby-like_C"/>
</dbReference>
<protein>
    <submittedName>
        <fullName evidence="3">Protein LURP-one-related 4-like</fullName>
    </submittedName>
</protein>
<accession>A0A6P9ER74</accession>
<dbReference type="GeneID" id="108997038"/>
<evidence type="ECO:0000313" key="3">
    <source>
        <dbReference type="RefSeq" id="XP_035549766.1"/>
    </source>
</evidence>
<dbReference type="Pfam" id="PF04525">
    <property type="entry name" value="LOR"/>
    <property type="match status" value="1"/>
</dbReference>
<evidence type="ECO:0000313" key="2">
    <source>
        <dbReference type="Proteomes" id="UP000235220"/>
    </source>
</evidence>
<name>A0A6P9ER74_JUGRE</name>
<dbReference type="Proteomes" id="UP000235220">
    <property type="component" value="Chromosome 9"/>
</dbReference>
<dbReference type="InterPro" id="IPR038595">
    <property type="entry name" value="LOR_sf"/>
</dbReference>
<dbReference type="InParanoid" id="A0A6P9ER74"/>
<dbReference type="KEGG" id="jre:108997038"/>
<proteinExistence type="inferred from homology"/>
<dbReference type="RefSeq" id="XP_035549766.1">
    <property type="nucleotide sequence ID" value="XM_035693873.1"/>
</dbReference>